<feature type="repeat" description="PPR" evidence="3">
    <location>
        <begin position="83"/>
        <end position="117"/>
    </location>
</feature>
<reference evidence="4" key="1">
    <citation type="journal article" date="2022" name="Int. J. Mol. Sci.">
        <title>Draft Genome of Tanacetum Coccineum: Genomic Comparison of Closely Related Tanacetum-Family Plants.</title>
        <authorList>
            <person name="Yamashiro T."/>
            <person name="Shiraishi A."/>
            <person name="Nakayama K."/>
            <person name="Satake H."/>
        </authorList>
    </citation>
    <scope>NUCLEOTIDE SEQUENCE</scope>
</reference>
<dbReference type="Pfam" id="PF13041">
    <property type="entry name" value="PPR_2"/>
    <property type="match status" value="2"/>
</dbReference>
<organism evidence="4 5">
    <name type="scientific">Tanacetum coccineum</name>
    <dbReference type="NCBI Taxonomy" id="301880"/>
    <lineage>
        <taxon>Eukaryota</taxon>
        <taxon>Viridiplantae</taxon>
        <taxon>Streptophyta</taxon>
        <taxon>Embryophyta</taxon>
        <taxon>Tracheophyta</taxon>
        <taxon>Spermatophyta</taxon>
        <taxon>Magnoliopsida</taxon>
        <taxon>eudicotyledons</taxon>
        <taxon>Gunneridae</taxon>
        <taxon>Pentapetalae</taxon>
        <taxon>asterids</taxon>
        <taxon>campanulids</taxon>
        <taxon>Asterales</taxon>
        <taxon>Asteraceae</taxon>
        <taxon>Asteroideae</taxon>
        <taxon>Anthemideae</taxon>
        <taxon>Anthemidinae</taxon>
        <taxon>Tanacetum</taxon>
    </lineage>
</organism>
<gene>
    <name evidence="4" type="ORF">Tco_0679024</name>
</gene>
<evidence type="ECO:0000313" key="5">
    <source>
        <dbReference type="Proteomes" id="UP001151760"/>
    </source>
</evidence>
<feature type="repeat" description="PPR" evidence="3">
    <location>
        <begin position="48"/>
        <end position="82"/>
    </location>
</feature>
<dbReference type="EMBL" id="BQNB010009507">
    <property type="protein sequence ID" value="GJS64460.1"/>
    <property type="molecule type" value="Genomic_DNA"/>
</dbReference>
<name>A0ABQ4XHE9_9ASTR</name>
<dbReference type="Proteomes" id="UP001151760">
    <property type="component" value="Unassembled WGS sequence"/>
</dbReference>
<sequence length="164" mass="18810">MATSIKKDEMMKDASLYTILIDGFSKCGNLDMAIDLFDELLLKGLKPHMKTYTVVLRVLFREGLSGKAKELLQNMEENGCLPNSFTYNVIVRELLKKNECREAEIYLEEMINRGFVPDYATFSMLLPLIPNEGQDSRLRNIIQKVKDVERKDAGIRELTSRIIS</sequence>
<dbReference type="Gene3D" id="1.25.40.10">
    <property type="entry name" value="Tetratricopeptide repeat domain"/>
    <property type="match status" value="1"/>
</dbReference>
<dbReference type="InterPro" id="IPR051240">
    <property type="entry name" value="Mito_RNA-Proc/Resp"/>
</dbReference>
<evidence type="ECO:0000313" key="4">
    <source>
        <dbReference type="EMBL" id="GJS64460.1"/>
    </source>
</evidence>
<dbReference type="PROSITE" id="PS51375">
    <property type="entry name" value="PPR"/>
    <property type="match status" value="3"/>
</dbReference>
<reference evidence="4" key="2">
    <citation type="submission" date="2022-01" db="EMBL/GenBank/DDBJ databases">
        <authorList>
            <person name="Yamashiro T."/>
            <person name="Shiraishi A."/>
            <person name="Satake H."/>
            <person name="Nakayama K."/>
        </authorList>
    </citation>
    <scope>NUCLEOTIDE SEQUENCE</scope>
</reference>
<accession>A0ABQ4XHE9</accession>
<evidence type="ECO:0000256" key="1">
    <source>
        <dbReference type="ARBA" id="ARBA00007626"/>
    </source>
</evidence>
<comment type="similarity">
    <text evidence="1">Belongs to the PPR family. P subfamily.</text>
</comment>
<dbReference type="InterPro" id="IPR011990">
    <property type="entry name" value="TPR-like_helical_dom_sf"/>
</dbReference>
<dbReference type="InterPro" id="IPR002885">
    <property type="entry name" value="PPR_rpt"/>
</dbReference>
<comment type="caution">
    <text evidence="4">The sequence shown here is derived from an EMBL/GenBank/DDBJ whole genome shotgun (WGS) entry which is preliminary data.</text>
</comment>
<dbReference type="PANTHER" id="PTHR47933">
    <property type="entry name" value="PENTATRICOPEPTIDE REPEAT-CONTAINING PROTEIN 1, MITOCHONDRIAL"/>
    <property type="match status" value="1"/>
</dbReference>
<protein>
    <submittedName>
        <fullName evidence="4">Tetratricopeptide-like helical domain superfamily protein</fullName>
    </submittedName>
</protein>
<keyword evidence="2" id="KW-0677">Repeat</keyword>
<proteinExistence type="inferred from homology"/>
<evidence type="ECO:0000256" key="2">
    <source>
        <dbReference type="ARBA" id="ARBA00022737"/>
    </source>
</evidence>
<evidence type="ECO:0000256" key="3">
    <source>
        <dbReference type="PROSITE-ProRule" id="PRU00708"/>
    </source>
</evidence>
<dbReference type="PANTHER" id="PTHR47933:SF45">
    <property type="entry name" value="PENTACOTRIPEPTIDE-REPEAT REGION OF PRORP DOMAIN-CONTAINING PROTEIN"/>
    <property type="match status" value="1"/>
</dbReference>
<feature type="repeat" description="PPR" evidence="3">
    <location>
        <begin position="13"/>
        <end position="47"/>
    </location>
</feature>
<dbReference type="NCBIfam" id="TIGR00756">
    <property type="entry name" value="PPR"/>
    <property type="match status" value="3"/>
</dbReference>
<keyword evidence="5" id="KW-1185">Reference proteome</keyword>